<sequence length="640" mass="69779">MPKFNSPATPSSRKRFVDSQVIERSWQRSQNYGLCPRDNLLFDAPVVASRAQIAESNRLLLTCAAPEMEQLHAALSPKDWVLACLDLEGVVLSSLGRLSPDNRELNKVFRVGAQISEQNVGTTAPSCVLTERDSVFFVGEEHYLEEARQFSCLATPIFGLDGGIVGVLDASSKHGVPSVYTLDSLVFAARAIENRMFAQLGDVLLVHLHHRLDILGTPLEGLLAFDPAGKLRCANRIAGQLLKLGENHAGLDFTELFDMPFVHATCYCRHDLSAPLRLRGHHCGDLHACITLGPERKPERGQRRLPLPASTAEPLPAPQSGPCLQDPALQDALSRARKAFARDIPVLINGETGTGKEVFARLLHEGSRRAGEAFVAINCSSIPASLIESELFGHAEGAFTGSRKGGASGKIEQAHKGTLFLDEIGDMPPELQGRLLRVLQERSLTRLGSSQLIKVDCALICATHRDLKQLSANQGFREDLYYRINGLRVVLPALRERHDLDALIQHLLRAETNAHPSPRLSKVALQALLAYRWPGNVRQLYQTLRLAAALAENEEEIGLQHLPDDVLEDCDTPVESAPGTPQPQPKAGDTLQVSKLRAIKAAVEASGGNLSAAARSLGIGRATLYRKLKAIEEGYQLPSD</sequence>
<protein>
    <submittedName>
        <fullName evidence="1">Sigma-54-dependent Fis family transcriptional regulator</fullName>
    </submittedName>
</protein>
<dbReference type="EMBL" id="JBJHQE010000013">
    <property type="protein sequence ID" value="MFK9080998.1"/>
    <property type="molecule type" value="Genomic_DNA"/>
</dbReference>
<name>A0ACC7MSF5_9PSED</name>
<gene>
    <name evidence="1" type="ORF">ACJEBM_09980</name>
</gene>
<organism evidence="1 2">
    <name type="scientific">Pseudomonas neuropathica</name>
    <dbReference type="NCBI Taxonomy" id="2730425"/>
    <lineage>
        <taxon>Bacteria</taxon>
        <taxon>Pseudomonadati</taxon>
        <taxon>Pseudomonadota</taxon>
        <taxon>Gammaproteobacteria</taxon>
        <taxon>Pseudomonadales</taxon>
        <taxon>Pseudomonadaceae</taxon>
        <taxon>Pseudomonas</taxon>
    </lineage>
</organism>
<keyword evidence="2" id="KW-1185">Reference proteome</keyword>
<reference evidence="1" key="1">
    <citation type="submission" date="2024-11" db="EMBL/GenBank/DDBJ databases">
        <authorList>
            <person name="Lucas J.A."/>
        </authorList>
    </citation>
    <scope>NUCLEOTIDE SEQUENCE</scope>
    <source>
        <strain evidence="1">Z 8.8</strain>
    </source>
</reference>
<evidence type="ECO:0000313" key="1">
    <source>
        <dbReference type="EMBL" id="MFK9080998.1"/>
    </source>
</evidence>
<evidence type="ECO:0000313" key="2">
    <source>
        <dbReference type="Proteomes" id="UP001622950"/>
    </source>
</evidence>
<comment type="caution">
    <text evidence="1">The sequence shown here is derived from an EMBL/GenBank/DDBJ whole genome shotgun (WGS) entry which is preliminary data.</text>
</comment>
<accession>A0ACC7MSF5</accession>
<proteinExistence type="predicted"/>
<dbReference type="Proteomes" id="UP001622950">
    <property type="component" value="Unassembled WGS sequence"/>
</dbReference>